<proteinExistence type="predicted"/>
<evidence type="ECO:0000313" key="1">
    <source>
        <dbReference type="EMBL" id="CAG8498594.1"/>
    </source>
</evidence>
<evidence type="ECO:0000313" key="2">
    <source>
        <dbReference type="Proteomes" id="UP000789831"/>
    </source>
</evidence>
<protein>
    <submittedName>
        <fullName evidence="1">2565_t:CDS:1</fullName>
    </submittedName>
</protein>
<comment type="caution">
    <text evidence="1">The sequence shown here is derived from an EMBL/GenBank/DDBJ whole genome shotgun (WGS) entry which is preliminary data.</text>
</comment>
<gene>
    <name evidence="1" type="ORF">AGERDE_LOCUS4128</name>
</gene>
<dbReference type="Proteomes" id="UP000789831">
    <property type="component" value="Unassembled WGS sequence"/>
</dbReference>
<dbReference type="EMBL" id="CAJVPL010000449">
    <property type="protein sequence ID" value="CAG8498594.1"/>
    <property type="molecule type" value="Genomic_DNA"/>
</dbReference>
<reference evidence="1" key="1">
    <citation type="submission" date="2021-06" db="EMBL/GenBank/DDBJ databases">
        <authorList>
            <person name="Kallberg Y."/>
            <person name="Tangrot J."/>
            <person name="Rosling A."/>
        </authorList>
    </citation>
    <scope>NUCLEOTIDE SEQUENCE</scope>
    <source>
        <strain evidence="1">MT106</strain>
    </source>
</reference>
<organism evidence="1 2">
    <name type="scientific">Ambispora gerdemannii</name>
    <dbReference type="NCBI Taxonomy" id="144530"/>
    <lineage>
        <taxon>Eukaryota</taxon>
        <taxon>Fungi</taxon>
        <taxon>Fungi incertae sedis</taxon>
        <taxon>Mucoromycota</taxon>
        <taxon>Glomeromycotina</taxon>
        <taxon>Glomeromycetes</taxon>
        <taxon>Archaeosporales</taxon>
        <taxon>Ambisporaceae</taxon>
        <taxon>Ambispora</taxon>
    </lineage>
</organism>
<accession>A0A9N9EYH2</accession>
<sequence>MNISLDNDHNQDLENAGIELYGDISTGTSDGARRQEVMCGHSWDSVQSWDQNRAKIRFG</sequence>
<name>A0A9N9EYH2_9GLOM</name>
<keyword evidence="2" id="KW-1185">Reference proteome</keyword>
<dbReference type="AlphaFoldDB" id="A0A9N9EYH2"/>